<organism evidence="1 2">
    <name type="scientific">Choristoneura fumiferana</name>
    <name type="common">Spruce budworm moth</name>
    <name type="synonym">Archips fumiferana</name>
    <dbReference type="NCBI Taxonomy" id="7141"/>
    <lineage>
        <taxon>Eukaryota</taxon>
        <taxon>Metazoa</taxon>
        <taxon>Ecdysozoa</taxon>
        <taxon>Arthropoda</taxon>
        <taxon>Hexapoda</taxon>
        <taxon>Insecta</taxon>
        <taxon>Pterygota</taxon>
        <taxon>Neoptera</taxon>
        <taxon>Endopterygota</taxon>
        <taxon>Lepidoptera</taxon>
        <taxon>Glossata</taxon>
        <taxon>Ditrysia</taxon>
        <taxon>Tortricoidea</taxon>
        <taxon>Tortricidae</taxon>
        <taxon>Tortricinae</taxon>
        <taxon>Choristoneura</taxon>
    </lineage>
</organism>
<evidence type="ECO:0000313" key="2">
    <source>
        <dbReference type="Proteomes" id="UP001064048"/>
    </source>
</evidence>
<evidence type="ECO:0000313" key="1">
    <source>
        <dbReference type="EMBL" id="KAI8431681.1"/>
    </source>
</evidence>
<name>A0ACC0K5E8_CHOFU</name>
<protein>
    <submittedName>
        <fullName evidence="1">Uncharacterized protein</fullName>
    </submittedName>
</protein>
<accession>A0ACC0K5E8</accession>
<gene>
    <name evidence="1" type="ORF">MSG28_016157</name>
</gene>
<dbReference type="Proteomes" id="UP001064048">
    <property type="component" value="Chromosome 30"/>
</dbReference>
<proteinExistence type="predicted"/>
<sequence>MREIVHLQAGQCGNQIGSKIISDEHGIDTTGHYHGDSDLQLERIQVYYNEAADGNNWAKGHYTEGAELVDSVMDVVSDTVVEPYNATLSVHQLVENTDETFCIDNEALYDICFRTLRLQEPTYGDLNHLVSMFSPGNMMTACDPRHGRYLTVAAIFRGRMSMKEVDEQMLTMAATFVGNSTAIQEIFKRISEQFTVMFRRKMAADGLPVHLCTEDGNQEIKEENIDDPDFIDTIDNVDNIEDVEVKSESDEEPLAKKVKRKRKKKILKLKKDDDFKFDKDTEEVIDDLAVESINDIDIVILTKEQQVNEMSGSYACEVCHTRWPSARALRSHVVTSHERKYVCRKCDHCDRTFASGKSFAVHYQRVHLQVKPAGGRDHTADRVVCEICGKKCICAKYFATMLLLQEHSCNHAAKETSLPIINLKPKNDRKPPLLKLKNLKRIDSISLIQSLKSYSGLIKLEPAPQEMDYQVQEEPSQVLVKSELQDQEVATEEIYYQCDVAFLHWYTGEGMDEMEFTEAESNMNDLVSEYQQYEAFQLQRPPFVELPGALQPPHEGVNLLGGGGVLRAPRRLMGKDDKEDSGFGFKDRAKAEETLRLLEQHEPNYRRLTVRGLLGRAKRVLSKAMEVFENWLAELDAGKEKKTDKKEEKKAEKKKEEKKADAKEDESGSDVDMEDKDSKKLPADTVPGLGFKDKETAEGTLKELEGRDPDYQKLAVKGLIGRAKRVLTCTRDETKLANIKEAMSIFEKFLDDFDSLHLSKQNNTYLSLGVVKTAEKLAGEAVSEQQKAFIAAYSSVNGEYKRLRTVLEKDGGKTWDIVRNAALKELKEKHTEAKLFNDKDEPTPEHLEMLVWAYSPDSARVKKYVPETKESNDGGRKRRSSGGDDSPAKKKKE</sequence>
<keyword evidence="2" id="KW-1185">Reference proteome</keyword>
<comment type="caution">
    <text evidence="1">The sequence shown here is derived from an EMBL/GenBank/DDBJ whole genome shotgun (WGS) entry which is preliminary data.</text>
</comment>
<reference evidence="1 2" key="1">
    <citation type="journal article" date="2022" name="Genome Biol. Evol.">
        <title>The Spruce Budworm Genome: Reconstructing the Evolutionary History of Antifreeze Proteins.</title>
        <authorList>
            <person name="Beliveau C."/>
            <person name="Gagne P."/>
            <person name="Picq S."/>
            <person name="Vernygora O."/>
            <person name="Keeling C.I."/>
            <person name="Pinkney K."/>
            <person name="Doucet D."/>
            <person name="Wen F."/>
            <person name="Johnston J.S."/>
            <person name="Maaroufi H."/>
            <person name="Boyle B."/>
            <person name="Laroche J."/>
            <person name="Dewar K."/>
            <person name="Juretic N."/>
            <person name="Blackburn G."/>
            <person name="Nisole A."/>
            <person name="Brunet B."/>
            <person name="Brandao M."/>
            <person name="Lumley L."/>
            <person name="Duan J."/>
            <person name="Quan G."/>
            <person name="Lucarotti C.J."/>
            <person name="Roe A.D."/>
            <person name="Sperling F.A.H."/>
            <person name="Levesque R.C."/>
            <person name="Cusson M."/>
        </authorList>
    </citation>
    <scope>NUCLEOTIDE SEQUENCE [LARGE SCALE GENOMIC DNA]</scope>
    <source>
        <strain evidence="1">Glfc:IPQL:Cfum</strain>
    </source>
</reference>
<dbReference type="EMBL" id="CM046130">
    <property type="protein sequence ID" value="KAI8431681.1"/>
    <property type="molecule type" value="Genomic_DNA"/>
</dbReference>